<keyword evidence="5" id="KW-0732">Signal</keyword>
<dbReference type="RefSeq" id="WP_318597843.1">
    <property type="nucleotide sequence ID" value="NZ_JAWSTH010000034.1"/>
</dbReference>
<dbReference type="InterPro" id="IPR050430">
    <property type="entry name" value="Peptidase_S1"/>
</dbReference>
<evidence type="ECO:0000256" key="2">
    <source>
        <dbReference type="ARBA" id="ARBA00023157"/>
    </source>
</evidence>
<dbReference type="GO" id="GO:0008233">
    <property type="term" value="F:peptidase activity"/>
    <property type="evidence" value="ECO:0007669"/>
    <property type="project" value="UniProtKB-KW"/>
</dbReference>
<organism evidence="7 8">
    <name type="scientific">Conexibacter stalactiti</name>
    <dbReference type="NCBI Taxonomy" id="1940611"/>
    <lineage>
        <taxon>Bacteria</taxon>
        <taxon>Bacillati</taxon>
        <taxon>Actinomycetota</taxon>
        <taxon>Thermoleophilia</taxon>
        <taxon>Solirubrobacterales</taxon>
        <taxon>Conexibacteraceae</taxon>
        <taxon>Conexibacter</taxon>
    </lineage>
</organism>
<gene>
    <name evidence="7" type="ORF">R7226_14250</name>
</gene>
<dbReference type="InterPro" id="IPR009003">
    <property type="entry name" value="Peptidase_S1_PA"/>
</dbReference>
<evidence type="ECO:0000313" key="8">
    <source>
        <dbReference type="Proteomes" id="UP001284601"/>
    </source>
</evidence>
<evidence type="ECO:0000256" key="3">
    <source>
        <dbReference type="RuleBase" id="RU363034"/>
    </source>
</evidence>
<keyword evidence="3 7" id="KW-0645">Protease</keyword>
<comment type="caution">
    <text evidence="7">The sequence shown here is derived from an EMBL/GenBank/DDBJ whole genome shotgun (WGS) entry which is preliminary data.</text>
</comment>
<keyword evidence="2" id="KW-1015">Disulfide bond</keyword>
<dbReference type="PROSITE" id="PS50240">
    <property type="entry name" value="TRYPSIN_DOM"/>
    <property type="match status" value="1"/>
</dbReference>
<feature type="region of interest" description="Disordered" evidence="4">
    <location>
        <begin position="352"/>
        <end position="376"/>
    </location>
</feature>
<feature type="signal peptide" evidence="5">
    <location>
        <begin position="1"/>
        <end position="24"/>
    </location>
</feature>
<proteinExistence type="inferred from homology"/>
<reference evidence="7 8" key="2">
    <citation type="submission" date="2023-10" db="EMBL/GenBank/DDBJ databases">
        <authorList>
            <person name="Han X.F."/>
        </authorList>
    </citation>
    <scope>NUCLEOTIDE SEQUENCE [LARGE SCALE GENOMIC DNA]</scope>
    <source>
        <strain evidence="7 8">KCTC 39840</strain>
    </source>
</reference>
<accession>A0ABU4HS48</accession>
<dbReference type="InterPro" id="IPR001254">
    <property type="entry name" value="Trypsin_dom"/>
</dbReference>
<keyword evidence="3" id="KW-0378">Hydrolase</keyword>
<dbReference type="GO" id="GO:0006508">
    <property type="term" value="P:proteolysis"/>
    <property type="evidence" value="ECO:0007669"/>
    <property type="project" value="UniProtKB-KW"/>
</dbReference>
<name>A0ABU4HS48_9ACTN</name>
<dbReference type="PANTHER" id="PTHR24276">
    <property type="entry name" value="POLYSERASE-RELATED"/>
    <property type="match status" value="1"/>
</dbReference>
<dbReference type="InterPro" id="IPR043504">
    <property type="entry name" value="Peptidase_S1_PA_chymotrypsin"/>
</dbReference>
<dbReference type="Proteomes" id="UP001284601">
    <property type="component" value="Unassembled WGS sequence"/>
</dbReference>
<sequence length="446" mass="45103">MTPRARFPLLALLLTLVIGSAAQARTPIAAPSARARASVVGGTPAAAGILSSVVFITSQTSATSAMACSGTVLAPTVVLTAAHCVVDETTTTVRPAAGIAISSGRLDRTEAGQDVGAARVLVHPAYDPRAIRSDAALLVLSAPLSAAPVAVAGAGDAALAAPGAPALFAGWGATSGNSSEASSRLLQTTTTVLADDLCRRLLGADFDAGVTLCAVDSPRFAGSTCRGDSGGPLLLQRGDGALVQAGITSWGSLGCDTRVPQAFTRVSAISGWIAEQLAAVAATPSTTAPADDGSLAGTRDSGAQSATTIAAALYRGSTRQRRAIAVRVASGGRTVAGVQFAYRARCELPARGRGRSGGGSTVRRASTRSGWRNGAFRSATSTRLPIAARASGGAFTTQRLDSSGRRVRVTGAFSTDGRLRGTLRVSWRERGGARCDSGVVRYSAQR</sequence>
<dbReference type="PROSITE" id="PS00135">
    <property type="entry name" value="TRYPSIN_SER"/>
    <property type="match status" value="1"/>
</dbReference>
<dbReference type="SUPFAM" id="SSF50494">
    <property type="entry name" value="Trypsin-like serine proteases"/>
    <property type="match status" value="1"/>
</dbReference>
<dbReference type="PANTHER" id="PTHR24276:SF98">
    <property type="entry name" value="FI18310P1-RELATED"/>
    <property type="match status" value="1"/>
</dbReference>
<dbReference type="SMART" id="SM00020">
    <property type="entry name" value="Tryp_SPc"/>
    <property type="match status" value="1"/>
</dbReference>
<evidence type="ECO:0000313" key="7">
    <source>
        <dbReference type="EMBL" id="MDW5595507.1"/>
    </source>
</evidence>
<dbReference type="Pfam" id="PF00089">
    <property type="entry name" value="Trypsin"/>
    <property type="match status" value="1"/>
</dbReference>
<feature type="domain" description="Peptidase S1" evidence="6">
    <location>
        <begin position="39"/>
        <end position="278"/>
    </location>
</feature>
<dbReference type="InterPro" id="IPR001314">
    <property type="entry name" value="Peptidase_S1A"/>
</dbReference>
<evidence type="ECO:0000256" key="5">
    <source>
        <dbReference type="SAM" id="SignalP"/>
    </source>
</evidence>
<evidence type="ECO:0000259" key="6">
    <source>
        <dbReference type="PROSITE" id="PS50240"/>
    </source>
</evidence>
<feature type="compositionally biased region" description="Low complexity" evidence="4">
    <location>
        <begin position="361"/>
        <end position="370"/>
    </location>
</feature>
<evidence type="ECO:0000256" key="1">
    <source>
        <dbReference type="ARBA" id="ARBA00007664"/>
    </source>
</evidence>
<dbReference type="CDD" id="cd00190">
    <property type="entry name" value="Tryp_SPc"/>
    <property type="match status" value="1"/>
</dbReference>
<dbReference type="PRINTS" id="PR00722">
    <property type="entry name" value="CHYMOTRYPSIN"/>
</dbReference>
<comment type="similarity">
    <text evidence="1">Belongs to the peptidase S1 family.</text>
</comment>
<keyword evidence="3" id="KW-0720">Serine protease</keyword>
<protein>
    <submittedName>
        <fullName evidence="7">Serine protease</fullName>
    </submittedName>
</protein>
<dbReference type="Gene3D" id="2.40.10.10">
    <property type="entry name" value="Trypsin-like serine proteases"/>
    <property type="match status" value="1"/>
</dbReference>
<evidence type="ECO:0000256" key="4">
    <source>
        <dbReference type="SAM" id="MobiDB-lite"/>
    </source>
</evidence>
<reference evidence="8" key="1">
    <citation type="submission" date="2023-07" db="EMBL/GenBank/DDBJ databases">
        <title>Conexibacter stalactiti sp. nov., isolated from stalactites in a lava cave and emended description of the genus Conexibacter.</title>
        <authorList>
            <person name="Lee S.D."/>
        </authorList>
    </citation>
    <scope>NUCLEOTIDE SEQUENCE [LARGE SCALE GENOMIC DNA]</scope>
    <source>
        <strain evidence="8">KCTC 39840</strain>
    </source>
</reference>
<dbReference type="PROSITE" id="PS00134">
    <property type="entry name" value="TRYPSIN_HIS"/>
    <property type="match status" value="1"/>
</dbReference>
<dbReference type="EMBL" id="JAWSTH010000034">
    <property type="protein sequence ID" value="MDW5595507.1"/>
    <property type="molecule type" value="Genomic_DNA"/>
</dbReference>
<dbReference type="InterPro" id="IPR033116">
    <property type="entry name" value="TRYPSIN_SER"/>
</dbReference>
<dbReference type="InterPro" id="IPR018114">
    <property type="entry name" value="TRYPSIN_HIS"/>
</dbReference>
<keyword evidence="8" id="KW-1185">Reference proteome</keyword>
<feature type="chain" id="PRO_5045961445" evidence="5">
    <location>
        <begin position="25"/>
        <end position="446"/>
    </location>
</feature>